<keyword evidence="8" id="KW-1185">Reference proteome</keyword>
<accession>A0A5J4IQV0</accession>
<feature type="domain" description="PglD N-terminal" evidence="6">
    <location>
        <begin position="4"/>
        <end position="75"/>
    </location>
</feature>
<dbReference type="InterPro" id="IPR011004">
    <property type="entry name" value="Trimer_LpxA-like_sf"/>
</dbReference>
<evidence type="ECO:0000259" key="6">
    <source>
        <dbReference type="Pfam" id="PF17836"/>
    </source>
</evidence>
<feature type="binding site" evidence="5">
    <location>
        <position position="63"/>
    </location>
    <ligand>
        <name>substrate</name>
    </ligand>
</feature>
<dbReference type="Pfam" id="PF17836">
    <property type="entry name" value="PglD_N"/>
    <property type="match status" value="1"/>
</dbReference>
<keyword evidence="4" id="KW-0012">Acyltransferase</keyword>
<evidence type="ECO:0000256" key="2">
    <source>
        <dbReference type="ARBA" id="ARBA00022679"/>
    </source>
</evidence>
<dbReference type="CDD" id="cd03360">
    <property type="entry name" value="LbH_AT_putative"/>
    <property type="match status" value="1"/>
</dbReference>
<dbReference type="InterPro" id="IPR018357">
    <property type="entry name" value="Hexapep_transf_CS"/>
</dbReference>
<keyword evidence="2 7" id="KW-0808">Transferase</keyword>
<dbReference type="InterPro" id="IPR041561">
    <property type="entry name" value="PglD_N"/>
</dbReference>
<reference evidence="7 8" key="1">
    <citation type="submission" date="2019-08" db="EMBL/GenBank/DDBJ databases">
        <title>Draft genome sequence of Ulvibacter marinus type strain NBRC 109484.</title>
        <authorList>
            <person name="Kawano K."/>
            <person name="Ushijima N."/>
            <person name="Kihara M."/>
            <person name="Itoh H."/>
        </authorList>
    </citation>
    <scope>NUCLEOTIDE SEQUENCE [LARGE SCALE GENOMIC DNA]</scope>
    <source>
        <strain evidence="7 8">NBRC 109484</strain>
    </source>
</reference>
<dbReference type="EMBL" id="BKCG01000006">
    <property type="protein sequence ID" value="GER60159.1"/>
    <property type="molecule type" value="Genomic_DNA"/>
</dbReference>
<dbReference type="GO" id="GO:0016746">
    <property type="term" value="F:acyltransferase activity"/>
    <property type="evidence" value="ECO:0007669"/>
    <property type="project" value="UniProtKB-KW"/>
</dbReference>
<sequence length="199" mass="21066">MKEIQIYGSGGHSYAVIELIRSLNEYTPVRVIDDSPKIDAILDVPVCKFSESFINQSTVISIGSNKARKKISKKIKGNFPTFTHKSAVVYPSARIGVGCVVFPNSVVDADVSIGDFCIINNNATVSHNARIGDFVHIAIQASVAGGVQIGEGTIVGAGSVILPEIKIGKWATIGAGAIVTKDVPDNAMVYGNPAKIIRN</sequence>
<dbReference type="InterPro" id="IPR050179">
    <property type="entry name" value="Trans_hexapeptide_repeat"/>
</dbReference>
<evidence type="ECO:0000313" key="7">
    <source>
        <dbReference type="EMBL" id="GER60159.1"/>
    </source>
</evidence>
<dbReference type="InterPro" id="IPR001451">
    <property type="entry name" value="Hexapep"/>
</dbReference>
<evidence type="ECO:0000256" key="1">
    <source>
        <dbReference type="ARBA" id="ARBA00007274"/>
    </source>
</evidence>
<dbReference type="SUPFAM" id="SSF51161">
    <property type="entry name" value="Trimeric LpxA-like enzymes"/>
    <property type="match status" value="1"/>
</dbReference>
<dbReference type="PANTHER" id="PTHR43300:SF7">
    <property type="entry name" value="UDP-N-ACETYLBACILLOSAMINE N-ACETYLTRANSFERASE"/>
    <property type="match status" value="1"/>
</dbReference>
<proteinExistence type="inferred from homology"/>
<dbReference type="RefSeq" id="WP_151674605.1">
    <property type="nucleotide sequence ID" value="NZ_BKCG01000006.1"/>
</dbReference>
<evidence type="ECO:0000256" key="4">
    <source>
        <dbReference type="ARBA" id="ARBA00023315"/>
    </source>
</evidence>
<dbReference type="PROSITE" id="PS00101">
    <property type="entry name" value="HEXAPEP_TRANSFERASES"/>
    <property type="match status" value="1"/>
</dbReference>
<feature type="binding site" evidence="5">
    <location>
        <position position="136"/>
    </location>
    <ligand>
        <name>acetyl-CoA</name>
        <dbReference type="ChEBI" id="CHEBI:57288"/>
    </ligand>
</feature>
<evidence type="ECO:0000256" key="5">
    <source>
        <dbReference type="PIRSR" id="PIRSR620019-2"/>
    </source>
</evidence>
<organism evidence="7 8">
    <name type="scientific">Patiriisocius marinus</name>
    <dbReference type="NCBI Taxonomy" id="1397112"/>
    <lineage>
        <taxon>Bacteria</taxon>
        <taxon>Pseudomonadati</taxon>
        <taxon>Bacteroidota</taxon>
        <taxon>Flavobacteriia</taxon>
        <taxon>Flavobacteriales</taxon>
        <taxon>Flavobacteriaceae</taxon>
        <taxon>Patiriisocius</taxon>
    </lineage>
</organism>
<evidence type="ECO:0000256" key="3">
    <source>
        <dbReference type="ARBA" id="ARBA00022737"/>
    </source>
</evidence>
<dbReference type="InterPro" id="IPR020019">
    <property type="entry name" value="AcTrfase_PglD-like"/>
</dbReference>
<name>A0A5J4IQV0_9FLAO</name>
<comment type="caution">
    <text evidence="7">The sequence shown here is derived from an EMBL/GenBank/DDBJ whole genome shotgun (WGS) entry which is preliminary data.</text>
</comment>
<gene>
    <name evidence="7" type="ORF">ULMA_22670</name>
</gene>
<evidence type="ECO:0000313" key="8">
    <source>
        <dbReference type="Proteomes" id="UP000326509"/>
    </source>
</evidence>
<dbReference type="NCBIfam" id="TIGR03570">
    <property type="entry name" value="NeuD_NnaD"/>
    <property type="match status" value="1"/>
</dbReference>
<comment type="similarity">
    <text evidence="1">Belongs to the transferase hexapeptide repeat family.</text>
</comment>
<keyword evidence="3" id="KW-0677">Repeat</keyword>
<dbReference type="OrthoDB" id="9794407at2"/>
<dbReference type="Proteomes" id="UP000326509">
    <property type="component" value="Unassembled WGS sequence"/>
</dbReference>
<dbReference type="Gene3D" id="3.40.50.20">
    <property type="match status" value="1"/>
</dbReference>
<dbReference type="Gene3D" id="2.160.10.10">
    <property type="entry name" value="Hexapeptide repeat proteins"/>
    <property type="match status" value="1"/>
</dbReference>
<dbReference type="PANTHER" id="PTHR43300">
    <property type="entry name" value="ACETYLTRANSFERASE"/>
    <property type="match status" value="1"/>
</dbReference>
<protein>
    <submittedName>
        <fullName evidence="7">Acetyltransferase</fullName>
    </submittedName>
</protein>
<dbReference type="Pfam" id="PF00132">
    <property type="entry name" value="Hexapep"/>
    <property type="match status" value="1"/>
</dbReference>
<dbReference type="AlphaFoldDB" id="A0A5J4IQV0"/>